<proteinExistence type="predicted"/>
<evidence type="ECO:0000313" key="2">
    <source>
        <dbReference type="Proteomes" id="UP000253729"/>
    </source>
</evidence>
<organism evidence="1 2">
    <name type="scientific">Aspergillus welwitschiae</name>
    <dbReference type="NCBI Taxonomy" id="1341132"/>
    <lineage>
        <taxon>Eukaryota</taxon>
        <taxon>Fungi</taxon>
        <taxon>Dikarya</taxon>
        <taxon>Ascomycota</taxon>
        <taxon>Pezizomycotina</taxon>
        <taxon>Eurotiomycetes</taxon>
        <taxon>Eurotiomycetidae</taxon>
        <taxon>Eurotiales</taxon>
        <taxon>Aspergillaceae</taxon>
        <taxon>Aspergillus</taxon>
        <taxon>Aspergillus subgen. Circumdati</taxon>
    </lineage>
</organism>
<sequence length="66" mass="7400">MLMQNFARNNTQIRVLPAWPSDWTGYFKLLAPSQTTVSGNLTGNRVVDSLVVESADRRQDVVYGTN</sequence>
<gene>
    <name evidence="1" type="ORF">BDQ94DRAFT_153734</name>
</gene>
<dbReference type="STRING" id="1341132.A0A3F3PKV4"/>
<evidence type="ECO:0000313" key="1">
    <source>
        <dbReference type="EMBL" id="RDH27547.1"/>
    </source>
</evidence>
<dbReference type="RefSeq" id="XP_026620569.1">
    <property type="nucleotide sequence ID" value="XM_026768180.1"/>
</dbReference>
<name>A0A3F3PKV4_9EURO</name>
<dbReference type="AlphaFoldDB" id="A0A3F3PKV4"/>
<reference evidence="1 2" key="1">
    <citation type="submission" date="2018-07" db="EMBL/GenBank/DDBJ databases">
        <title>The genomes of Aspergillus section Nigri reveals drivers in fungal speciation.</title>
        <authorList>
            <consortium name="DOE Joint Genome Institute"/>
            <person name="Vesth T.C."/>
            <person name="Nybo J."/>
            <person name="Theobald S."/>
            <person name="Brandl J."/>
            <person name="Frisvad J.C."/>
            <person name="Nielsen K.F."/>
            <person name="Lyhne E.K."/>
            <person name="Kogle M.E."/>
            <person name="Kuo A."/>
            <person name="Riley R."/>
            <person name="Clum A."/>
            <person name="Nolan M."/>
            <person name="Lipzen A."/>
            <person name="Salamov A."/>
            <person name="Henrissat B."/>
            <person name="Wiebenga A."/>
            <person name="De vries R.P."/>
            <person name="Grigoriev I.V."/>
            <person name="Mortensen U.H."/>
            <person name="Andersen M.R."/>
            <person name="Baker S.E."/>
        </authorList>
    </citation>
    <scope>NUCLEOTIDE SEQUENCE [LARGE SCALE GENOMIC DNA]</scope>
    <source>
        <strain evidence="1 2">CBS 139.54b</strain>
    </source>
</reference>
<protein>
    <submittedName>
        <fullName evidence="1">Uncharacterized protein</fullName>
    </submittedName>
</protein>
<keyword evidence="2" id="KW-1185">Reference proteome</keyword>
<dbReference type="GeneID" id="38136536"/>
<dbReference type="EMBL" id="KZ852088">
    <property type="protein sequence ID" value="RDH27547.1"/>
    <property type="molecule type" value="Genomic_DNA"/>
</dbReference>
<dbReference type="Proteomes" id="UP000253729">
    <property type="component" value="Unassembled WGS sequence"/>
</dbReference>
<accession>A0A3F3PKV4</accession>